<reference evidence="3" key="1">
    <citation type="submission" date="2022-06" db="EMBL/GenBank/DDBJ databases">
        <title>A novel DMS-producing enzyme.</title>
        <authorList>
            <person name="Zhang Y."/>
        </authorList>
    </citation>
    <scope>NUCLEOTIDE SEQUENCE</scope>
    <source>
        <strain evidence="3">RT37</strain>
    </source>
</reference>
<dbReference type="Gene3D" id="1.10.287.470">
    <property type="entry name" value="Helix hairpin bin"/>
    <property type="match status" value="1"/>
</dbReference>
<organism evidence="3">
    <name type="scientific">Halomonas sp. RT37</name>
    <dbReference type="NCBI Taxonomy" id="2950872"/>
    <lineage>
        <taxon>Bacteria</taxon>
        <taxon>Pseudomonadati</taxon>
        <taxon>Pseudomonadota</taxon>
        <taxon>Gammaproteobacteria</taxon>
        <taxon>Oceanospirillales</taxon>
        <taxon>Halomonadaceae</taxon>
        <taxon>Halomonas</taxon>
    </lineage>
</organism>
<proteinExistence type="inferred from homology"/>
<dbReference type="Gene3D" id="2.40.420.20">
    <property type="match status" value="1"/>
</dbReference>
<sequence>MSLRQLCQMASLLVFAGLPLLQGCSEGDPPLAKQVTRPVKLLTLDEMGNRSLTRYPGVVEASERTDLAFRIGGELKELNVQAGQAVTSGERIALLDDRDARNALSNAQSSYDLALATYRRMQISLEKGAISRAAFDEARAAFLSAQAQFDLAKDQLGYTELKAPFDGVIASVPVDNFQVVAPQQTIAVLQQPGNIDVTFDLPEQQIRQLDLERVRAALEKADSVAWVRFGDDERRFPARYKEHDTRASSGTLSYTVTLTLPTPDDVYVLAGMSAVVSMDLNALTGESDGLWRVPLGTVVTLEDDPEATVVWRYIADDEASGKVEAVPVQVRTASDDGIFIAGDLAAGDRLVGAGAHLMRQGLRVTAWTQEEGL</sequence>
<dbReference type="InterPro" id="IPR006143">
    <property type="entry name" value="RND_pump_MFP"/>
</dbReference>
<dbReference type="GO" id="GO:1990281">
    <property type="term" value="C:efflux pump complex"/>
    <property type="evidence" value="ECO:0007669"/>
    <property type="project" value="TreeGrafter"/>
</dbReference>
<protein>
    <submittedName>
        <fullName evidence="3">Efflux RND transporter periplasmic adaptor subunit</fullName>
    </submittedName>
</protein>
<gene>
    <name evidence="3" type="ORF">NFG58_16925</name>
</gene>
<dbReference type="EMBL" id="CP098827">
    <property type="protein sequence ID" value="XBO70282.1"/>
    <property type="molecule type" value="Genomic_DNA"/>
</dbReference>
<dbReference type="GO" id="GO:0015562">
    <property type="term" value="F:efflux transmembrane transporter activity"/>
    <property type="evidence" value="ECO:0007669"/>
    <property type="project" value="TreeGrafter"/>
</dbReference>
<keyword evidence="2" id="KW-0732">Signal</keyword>
<dbReference type="SUPFAM" id="SSF111369">
    <property type="entry name" value="HlyD-like secretion proteins"/>
    <property type="match status" value="1"/>
</dbReference>
<dbReference type="AlphaFoldDB" id="A0AAU7KFR6"/>
<dbReference type="RefSeq" id="WP_213229929.1">
    <property type="nucleotide sequence ID" value="NZ_CP098827.1"/>
</dbReference>
<name>A0AAU7KFR6_9GAMM</name>
<dbReference type="NCBIfam" id="TIGR01730">
    <property type="entry name" value="RND_mfp"/>
    <property type="match status" value="1"/>
</dbReference>
<feature type="signal peptide" evidence="2">
    <location>
        <begin position="1"/>
        <end position="16"/>
    </location>
</feature>
<evidence type="ECO:0000313" key="3">
    <source>
        <dbReference type="EMBL" id="XBO70282.1"/>
    </source>
</evidence>
<comment type="similarity">
    <text evidence="1">Belongs to the membrane fusion protein (MFP) (TC 8.A.1) family.</text>
</comment>
<accession>A0AAU7KFR6</accession>
<evidence type="ECO:0000256" key="2">
    <source>
        <dbReference type="SAM" id="SignalP"/>
    </source>
</evidence>
<dbReference type="PANTHER" id="PTHR30469">
    <property type="entry name" value="MULTIDRUG RESISTANCE PROTEIN MDTA"/>
    <property type="match status" value="1"/>
</dbReference>
<evidence type="ECO:0000256" key="1">
    <source>
        <dbReference type="ARBA" id="ARBA00009477"/>
    </source>
</evidence>
<dbReference type="Gene3D" id="2.40.50.100">
    <property type="match status" value="1"/>
</dbReference>
<dbReference type="Gene3D" id="2.40.30.170">
    <property type="match status" value="1"/>
</dbReference>
<dbReference type="PROSITE" id="PS51257">
    <property type="entry name" value="PROKAR_LIPOPROTEIN"/>
    <property type="match status" value="1"/>
</dbReference>
<dbReference type="PANTHER" id="PTHR30469:SF20">
    <property type="entry name" value="EFFLUX RND TRANSPORTER PERIPLASMIC ADAPTOR SUBUNIT"/>
    <property type="match status" value="1"/>
</dbReference>
<feature type="chain" id="PRO_5043717137" evidence="2">
    <location>
        <begin position="17"/>
        <end position="373"/>
    </location>
</feature>